<gene>
    <name evidence="2" type="ORF">ACFQKB_22260</name>
</gene>
<dbReference type="CDD" id="cd02234">
    <property type="entry name" value="cupin_BLR7677-like"/>
    <property type="match status" value="1"/>
</dbReference>
<comment type="caution">
    <text evidence="2">The sequence shown here is derived from an EMBL/GenBank/DDBJ whole genome shotgun (WGS) entry which is preliminary data.</text>
</comment>
<sequence length="138" mass="14905">MTSDTNVSNTVLTTLLHLVPPFLPEGAEVMTMTVELPPGDAGTPPHRHSGPVFGYLTEGEMVFELEGEPERVIRAGEAFWEPGGDVIHYQAANNLADAWTRFVVVMIGVPGEPMLTLVGADELEARSDRRAPRPVKGA</sequence>
<evidence type="ECO:0000313" key="3">
    <source>
        <dbReference type="Proteomes" id="UP001596380"/>
    </source>
</evidence>
<dbReference type="SUPFAM" id="SSF51182">
    <property type="entry name" value="RmlC-like cupins"/>
    <property type="match status" value="1"/>
</dbReference>
<dbReference type="InterPro" id="IPR014710">
    <property type="entry name" value="RmlC-like_jellyroll"/>
</dbReference>
<proteinExistence type="predicted"/>
<dbReference type="InterPro" id="IPR011051">
    <property type="entry name" value="RmlC_Cupin_sf"/>
</dbReference>
<feature type="domain" description="Cupin type-2" evidence="1">
    <location>
        <begin position="33"/>
        <end position="89"/>
    </location>
</feature>
<protein>
    <submittedName>
        <fullName evidence="2">Cupin domain-containing protein</fullName>
    </submittedName>
</protein>
<name>A0ABW2CL20_9ACTN</name>
<dbReference type="PANTHER" id="PTHR38599">
    <property type="entry name" value="CUPIN DOMAIN PROTEIN (AFU_ORTHOLOGUE AFUA_3G13620)"/>
    <property type="match status" value="1"/>
</dbReference>
<reference evidence="3" key="1">
    <citation type="journal article" date="2019" name="Int. J. Syst. Evol. Microbiol.">
        <title>The Global Catalogue of Microorganisms (GCM) 10K type strain sequencing project: providing services to taxonomists for standard genome sequencing and annotation.</title>
        <authorList>
            <consortium name="The Broad Institute Genomics Platform"/>
            <consortium name="The Broad Institute Genome Sequencing Center for Infectious Disease"/>
            <person name="Wu L."/>
            <person name="Ma J."/>
        </authorList>
    </citation>
    <scope>NUCLEOTIDE SEQUENCE [LARGE SCALE GENOMIC DNA]</scope>
    <source>
        <strain evidence="3">JCM 3369</strain>
    </source>
</reference>
<dbReference type="InterPro" id="IPR013096">
    <property type="entry name" value="Cupin_2"/>
</dbReference>
<dbReference type="RefSeq" id="WP_378063503.1">
    <property type="nucleotide sequence ID" value="NZ_JBHSXS010000013.1"/>
</dbReference>
<evidence type="ECO:0000313" key="2">
    <source>
        <dbReference type="EMBL" id="MFC6882496.1"/>
    </source>
</evidence>
<organism evidence="2 3">
    <name type="scientific">Actinomadura yumaensis</name>
    <dbReference type="NCBI Taxonomy" id="111807"/>
    <lineage>
        <taxon>Bacteria</taxon>
        <taxon>Bacillati</taxon>
        <taxon>Actinomycetota</taxon>
        <taxon>Actinomycetes</taxon>
        <taxon>Streptosporangiales</taxon>
        <taxon>Thermomonosporaceae</taxon>
        <taxon>Actinomadura</taxon>
    </lineage>
</organism>
<dbReference type="Gene3D" id="2.60.120.10">
    <property type="entry name" value="Jelly Rolls"/>
    <property type="match status" value="1"/>
</dbReference>
<accession>A0ABW2CL20</accession>
<keyword evidence="3" id="KW-1185">Reference proteome</keyword>
<dbReference type="PANTHER" id="PTHR38599:SF1">
    <property type="entry name" value="CUPIN DOMAIN PROTEIN (AFU_ORTHOLOGUE AFUA_3G13620)"/>
    <property type="match status" value="1"/>
</dbReference>
<dbReference type="Proteomes" id="UP001596380">
    <property type="component" value="Unassembled WGS sequence"/>
</dbReference>
<dbReference type="EMBL" id="JBHSXS010000013">
    <property type="protein sequence ID" value="MFC6882496.1"/>
    <property type="molecule type" value="Genomic_DNA"/>
</dbReference>
<dbReference type="Pfam" id="PF07883">
    <property type="entry name" value="Cupin_2"/>
    <property type="match status" value="1"/>
</dbReference>
<evidence type="ECO:0000259" key="1">
    <source>
        <dbReference type="Pfam" id="PF07883"/>
    </source>
</evidence>